<feature type="transmembrane region" description="Helical" evidence="1">
    <location>
        <begin position="71"/>
        <end position="92"/>
    </location>
</feature>
<dbReference type="Pfam" id="PF12679">
    <property type="entry name" value="ABC2_membrane_2"/>
    <property type="match status" value="1"/>
</dbReference>
<protein>
    <submittedName>
        <fullName evidence="2">ABC transporter permease subunit</fullName>
    </submittedName>
</protein>
<dbReference type="PANTHER" id="PTHR43471">
    <property type="entry name" value="ABC TRANSPORTER PERMEASE"/>
    <property type="match status" value="1"/>
</dbReference>
<dbReference type="EMBL" id="JADCNN020000018">
    <property type="protein sequence ID" value="MBM6997405.1"/>
    <property type="molecule type" value="Genomic_DNA"/>
</dbReference>
<organism evidence="2 3">
    <name type="scientific">Paenibacillus rhizolycopersici</name>
    <dbReference type="NCBI Taxonomy" id="2780073"/>
    <lineage>
        <taxon>Bacteria</taxon>
        <taxon>Bacillati</taxon>
        <taxon>Bacillota</taxon>
        <taxon>Bacilli</taxon>
        <taxon>Bacillales</taxon>
        <taxon>Paenibacillaceae</taxon>
        <taxon>Paenibacillus</taxon>
    </lineage>
</organism>
<keyword evidence="1" id="KW-1133">Transmembrane helix</keyword>
<feature type="transmembrane region" description="Helical" evidence="1">
    <location>
        <begin position="156"/>
        <end position="176"/>
    </location>
</feature>
<feature type="transmembrane region" description="Helical" evidence="1">
    <location>
        <begin position="188"/>
        <end position="207"/>
    </location>
</feature>
<evidence type="ECO:0000256" key="1">
    <source>
        <dbReference type="SAM" id="Phobius"/>
    </source>
</evidence>
<feature type="transmembrane region" description="Helical" evidence="1">
    <location>
        <begin position="122"/>
        <end position="144"/>
    </location>
</feature>
<keyword evidence="1" id="KW-0812">Transmembrane</keyword>
<comment type="caution">
    <text evidence="2">The sequence shown here is derived from an EMBL/GenBank/DDBJ whole genome shotgun (WGS) entry which is preliminary data.</text>
</comment>
<proteinExistence type="predicted"/>
<reference evidence="2 3" key="1">
    <citation type="submission" date="2021-01" db="EMBL/GenBank/DDBJ databases">
        <title>Paenibacillus sp.nov. isolated from the rhizosphere soil of tomato plant.</title>
        <authorList>
            <person name="Thin K.K."/>
            <person name="Zhang X."/>
            <person name="He S."/>
        </authorList>
    </citation>
    <scope>NUCLEOTIDE SEQUENCE [LARGE SCALE GENOMIC DNA]</scope>
    <source>
        <strain evidence="2 3">DXFW5</strain>
    </source>
</reference>
<keyword evidence="1" id="KW-0472">Membrane</keyword>
<sequence length="267" mass="29151">MNMVLHELKSMRKSAIVWTCAMIALAALYLSIYPSVASDALDFKKLLGSYPESVQAMLGIDLDTVTSILGLYSMIFSFIALCGAIQAMNLGVSILTKESRERTVDFLLVKPVSRAQVVNSKLLAALLILAAMDIVFYAATSLIANGVKIEDFSQKLFLMINLTLLFVQLMFLAIGMASSVFFTKLRSVLPLSLGVVFGLYLIGALLATGEDKEVLRFVSPFKYFEPSYILAHAGYETPYLIAGSVIVVVAMALSYAVYLKKDIHAVS</sequence>
<name>A0ABS2H7L1_9BACL</name>
<dbReference type="PANTHER" id="PTHR43471:SF12">
    <property type="entry name" value="HYPOTHETICAL MEMBRANE PROTEIN, CONSERVED"/>
    <property type="match status" value="1"/>
</dbReference>
<evidence type="ECO:0000313" key="3">
    <source>
        <dbReference type="Proteomes" id="UP001516620"/>
    </source>
</evidence>
<gene>
    <name evidence="2" type="ORF">IM700_017230</name>
</gene>
<dbReference type="RefSeq" id="WP_193419104.1">
    <property type="nucleotide sequence ID" value="NZ_JADCNN020000018.1"/>
</dbReference>
<evidence type="ECO:0000313" key="2">
    <source>
        <dbReference type="EMBL" id="MBM6997405.1"/>
    </source>
</evidence>
<keyword evidence="3" id="KW-1185">Reference proteome</keyword>
<feature type="transmembrane region" description="Helical" evidence="1">
    <location>
        <begin position="239"/>
        <end position="259"/>
    </location>
</feature>
<dbReference type="Proteomes" id="UP001516620">
    <property type="component" value="Unassembled WGS sequence"/>
</dbReference>
<accession>A0ABS2H7L1</accession>